<dbReference type="PROSITE" id="PS50893">
    <property type="entry name" value="ABC_TRANSPORTER_2"/>
    <property type="match status" value="2"/>
</dbReference>
<name>A0A0P6X8X6_9CHLR</name>
<organism evidence="4 5">
    <name type="scientific">Leptolinea tardivitalis</name>
    <dbReference type="NCBI Taxonomy" id="229920"/>
    <lineage>
        <taxon>Bacteria</taxon>
        <taxon>Bacillati</taxon>
        <taxon>Chloroflexota</taxon>
        <taxon>Anaerolineae</taxon>
        <taxon>Anaerolineales</taxon>
        <taxon>Anaerolineaceae</taxon>
        <taxon>Leptolinea</taxon>
    </lineage>
</organism>
<dbReference type="PATRIC" id="fig|229920.5.peg.120"/>
<feature type="domain" description="ABC transporter" evidence="3">
    <location>
        <begin position="3"/>
        <end position="256"/>
    </location>
</feature>
<dbReference type="STRING" id="229920.ADM99_13885"/>
<dbReference type="SUPFAM" id="SSF52540">
    <property type="entry name" value="P-loop containing nucleoside triphosphate hydrolases"/>
    <property type="match status" value="2"/>
</dbReference>
<evidence type="ECO:0000256" key="2">
    <source>
        <dbReference type="ARBA" id="ARBA00022840"/>
    </source>
</evidence>
<dbReference type="InterPro" id="IPR003593">
    <property type="entry name" value="AAA+_ATPase"/>
</dbReference>
<evidence type="ECO:0000313" key="5">
    <source>
        <dbReference type="Proteomes" id="UP000050430"/>
    </source>
</evidence>
<feature type="domain" description="ABC transporter" evidence="3">
    <location>
        <begin position="281"/>
        <end position="511"/>
    </location>
</feature>
<dbReference type="InterPro" id="IPR003439">
    <property type="entry name" value="ABC_transporter-like_ATP-bd"/>
</dbReference>
<dbReference type="InterPro" id="IPR027417">
    <property type="entry name" value="P-loop_NTPase"/>
</dbReference>
<dbReference type="AlphaFoldDB" id="A0A0P6X8X6"/>
<dbReference type="SMART" id="SM00382">
    <property type="entry name" value="AAA"/>
    <property type="match status" value="2"/>
</dbReference>
<dbReference type="EMBL" id="LGCK01000014">
    <property type="protein sequence ID" value="KPL70720.1"/>
    <property type="molecule type" value="Genomic_DNA"/>
</dbReference>
<protein>
    <recommendedName>
        <fullName evidence="3">ABC transporter domain-containing protein</fullName>
    </recommendedName>
</protein>
<dbReference type="PROSITE" id="PS00211">
    <property type="entry name" value="ABC_TRANSPORTER_1"/>
    <property type="match status" value="1"/>
</dbReference>
<dbReference type="InterPro" id="IPR050334">
    <property type="entry name" value="Molybdenum_import_ModC"/>
</dbReference>
<sequence>MTIRVKNRLCFAGTNWCLHEGEQWAVIGSTGSGKSIFIKALGGRLPVVHGQIVNFFDGSSAGRPYLHQGEVITVSAEIQREVLQRYAVFHQARWQSTEGDDVPTVKEFFAGNRVDDRIISKTDSTSMDEQTASARREEAIALLGIGHLLNRKVTHLSNGEGRKVLLARALMQSPKLLILDDPFSGLDSDSRKMLINSLTVLLEHRQQRLLLVTSREEEIPDGITHVLGIADHHIVVQGEKSAVCASPFAQGVFKTNSVTEIKDIHLPETDWSTCPPGTPLVEFQNACVSYQGVNVLQDITWTMKQGEHWAIRGPNGAGKSTLLSLILADNPQVYANDVKIFGQQRGTGESIWEIKQHIGWVAPEIHMYYPRRADCLMVVCSGFFDSVGLYQTVTPEQSQIAEKWMQVLGIDGLSDRSFQEVSLGEQRLVLLARALVKQPRLLILDEPCQGLDSLNRSRILQVLDALCRQTPVSLLYVTHHNDELPQSITHVLHLEKGRMKIVKEEKKAGECNT</sequence>
<dbReference type="Pfam" id="PF00005">
    <property type="entry name" value="ABC_tran"/>
    <property type="match status" value="2"/>
</dbReference>
<dbReference type="PANTHER" id="PTHR43514:SF4">
    <property type="entry name" value="ABC TRANSPORTER I FAMILY MEMBER 10"/>
    <property type="match status" value="1"/>
</dbReference>
<evidence type="ECO:0000259" key="3">
    <source>
        <dbReference type="PROSITE" id="PS50893"/>
    </source>
</evidence>
<dbReference type="Proteomes" id="UP000050430">
    <property type="component" value="Unassembled WGS sequence"/>
</dbReference>
<proteinExistence type="predicted"/>
<comment type="caution">
    <text evidence="4">The sequence shown here is derived from an EMBL/GenBank/DDBJ whole genome shotgun (WGS) entry which is preliminary data.</text>
</comment>
<reference evidence="4 5" key="1">
    <citation type="submission" date="2015-07" db="EMBL/GenBank/DDBJ databases">
        <title>Genome sequence of Leptolinea tardivitalis DSM 16556.</title>
        <authorList>
            <person name="Hemp J."/>
            <person name="Ward L.M."/>
            <person name="Pace L.A."/>
            <person name="Fischer W.W."/>
        </authorList>
    </citation>
    <scope>NUCLEOTIDE SEQUENCE [LARGE SCALE GENOMIC DNA]</scope>
    <source>
        <strain evidence="4 5">YMTK-2</strain>
    </source>
</reference>
<dbReference type="InterPro" id="IPR017871">
    <property type="entry name" value="ABC_transporter-like_CS"/>
</dbReference>
<evidence type="ECO:0000256" key="1">
    <source>
        <dbReference type="ARBA" id="ARBA00022741"/>
    </source>
</evidence>
<keyword evidence="5" id="KW-1185">Reference proteome</keyword>
<dbReference type="PANTHER" id="PTHR43514">
    <property type="entry name" value="ABC TRANSPORTER I FAMILY MEMBER 10"/>
    <property type="match status" value="1"/>
</dbReference>
<evidence type="ECO:0000313" key="4">
    <source>
        <dbReference type="EMBL" id="KPL70720.1"/>
    </source>
</evidence>
<dbReference type="Gene3D" id="3.40.50.300">
    <property type="entry name" value="P-loop containing nucleotide triphosphate hydrolases"/>
    <property type="match status" value="2"/>
</dbReference>
<keyword evidence="2" id="KW-0067">ATP-binding</keyword>
<dbReference type="FunFam" id="3.40.50.300:FF:000866">
    <property type="entry name" value="Molybdate ABC transporter ATP-binding protein ModF"/>
    <property type="match status" value="1"/>
</dbReference>
<dbReference type="GO" id="GO:0016887">
    <property type="term" value="F:ATP hydrolysis activity"/>
    <property type="evidence" value="ECO:0007669"/>
    <property type="project" value="InterPro"/>
</dbReference>
<dbReference type="GO" id="GO:0005524">
    <property type="term" value="F:ATP binding"/>
    <property type="evidence" value="ECO:0007669"/>
    <property type="project" value="UniProtKB-KW"/>
</dbReference>
<gene>
    <name evidence="4" type="ORF">ADM99_13885</name>
</gene>
<accession>A0A0P6X8X6</accession>
<keyword evidence="1" id="KW-0547">Nucleotide-binding</keyword>